<dbReference type="InterPro" id="IPR012334">
    <property type="entry name" value="Pectin_lyas_fold"/>
</dbReference>
<name>A0A7X5VHY5_9ACTN</name>
<dbReference type="InterPro" id="IPR006311">
    <property type="entry name" value="TAT_signal"/>
</dbReference>
<gene>
    <name evidence="2" type="ORF">BJY22_007272</name>
</gene>
<evidence type="ECO:0000256" key="1">
    <source>
        <dbReference type="SAM" id="SignalP"/>
    </source>
</evidence>
<dbReference type="AlphaFoldDB" id="A0A7X5VHY5"/>
<evidence type="ECO:0000313" key="3">
    <source>
        <dbReference type="Proteomes" id="UP000555407"/>
    </source>
</evidence>
<protein>
    <recommendedName>
        <fullName evidence="4">Parallel beta helix pectate lyase-like protein</fullName>
    </recommendedName>
</protein>
<feature type="signal peptide" evidence="1">
    <location>
        <begin position="1"/>
        <end position="24"/>
    </location>
</feature>
<evidence type="ECO:0008006" key="4">
    <source>
        <dbReference type="Google" id="ProtNLM"/>
    </source>
</evidence>
<feature type="chain" id="PRO_5038657057" description="Parallel beta helix pectate lyase-like protein" evidence="1">
    <location>
        <begin position="25"/>
        <end position="1057"/>
    </location>
</feature>
<accession>A0A7X5VHY5</accession>
<organism evidence="2 3">
    <name type="scientific">Kribbella shirazensis</name>
    <dbReference type="NCBI Taxonomy" id="1105143"/>
    <lineage>
        <taxon>Bacteria</taxon>
        <taxon>Bacillati</taxon>
        <taxon>Actinomycetota</taxon>
        <taxon>Actinomycetes</taxon>
        <taxon>Propionibacteriales</taxon>
        <taxon>Kribbellaceae</taxon>
        <taxon>Kribbella</taxon>
    </lineage>
</organism>
<proteinExistence type="predicted"/>
<keyword evidence="1" id="KW-0732">Signal</keyword>
<evidence type="ECO:0000313" key="2">
    <source>
        <dbReference type="EMBL" id="NIK61555.1"/>
    </source>
</evidence>
<dbReference type="RefSeq" id="WP_167216135.1">
    <property type="nucleotide sequence ID" value="NZ_JAASRO010000001.1"/>
</dbReference>
<dbReference type="Proteomes" id="UP000555407">
    <property type="component" value="Unassembled WGS sequence"/>
</dbReference>
<reference evidence="2 3" key="1">
    <citation type="submission" date="2020-03" db="EMBL/GenBank/DDBJ databases">
        <title>Sequencing the genomes of 1000 actinobacteria strains.</title>
        <authorList>
            <person name="Klenk H.-P."/>
        </authorList>
    </citation>
    <scope>NUCLEOTIDE SEQUENCE [LARGE SCALE GENOMIC DNA]</scope>
    <source>
        <strain evidence="2 3">DSM 45490</strain>
    </source>
</reference>
<dbReference type="EMBL" id="JAASRO010000001">
    <property type="protein sequence ID" value="NIK61555.1"/>
    <property type="molecule type" value="Genomic_DNA"/>
</dbReference>
<dbReference type="PROSITE" id="PS51318">
    <property type="entry name" value="TAT"/>
    <property type="match status" value="1"/>
</dbReference>
<sequence>MNRRRILGLVGLIAAGLIAGPAVAPPALAETTGQDHYVSNRAGCSDDGPGTAPDRPWCGFAPVAAHDFQPGDQLLLERGASFAEGLVFDDSGSAEAPITIGAYGSGPRPKITNSATKIGMVLKDASHVRVRDLDIGSTTNGKATMTYGIQANYASLGHSDVIFEDLFLHDNRWLGLLVASSAVHTTTDTVLEGLVIRRVEGTRNAHTLATTSYTSPTDLPKPVVPGKAGENVFRNVVLDRLYLHDDNNNNPVPTPGMVDSGCPDGLALQKATNVVLMNSIFDNEASCRTTTGTAALYLGSVRQVLIANNLFVNTPNTENPDMVAIDHEARTSEVEIRGNYFGNNYGGGLEYLAIHGANDFHADGVVADNVFTGNGGGALIPYPAGGSVGQLGDDIPIAAAVTGNLHSEPHAFVEAKLGGDTSRFTIKDNVEIGDPGDLYHAGSGFADDQAWGQRRLTAGGWRALPFDEASQSYRAGESSIDRFTLTSGDALAVARTWTAPKAGVLNLRGLGIAVEGAARLAITLNGKPVAEGSVAADRSWTSTVEDLRVAAGDVIGFEARGGTVSWAPGIGYSAAARATDPAGSWTFSVNGDRQGWTSDDPAVVRRGKLEVAGAGATTELRSTSQLGIDVTDRGAVRISALNRTAATDGVIDFVTADGRKGRQEFVLNAAQPKGLTDAYTDYLVPMRDPHWRGKITKLTITLHNAVGPVSIDSIAFDRAPQHAWEFGAADGWTIDPDVSCPSVGTPARTQTPAVDNSEGTFTKHADIAWAKGRLQTFGVPDGNLSRLDLWAYQTGNPTGCLFLQVVRVDERNQIADRLFTGAVPASKISGTGDFVSVFPNLHGLDPNARYGVLITSPYQLPGAAAYGIGYNDQGLFPEGGEFYTVDAAGIMRGPEASGKRSLRFRTFSSTEVVEEPNEFVPVSVTDGTVRARTGYEPVLLSPSGLKIDAAKSRYVRIRMNNPEHRHAAHLLFSTADDPSFDQPKVGTPPGNEEGGRGVAIALLPGPDYVEYVIDMSHVPGWKGEIDQLMIQPLNRWNYRFSALHQNWTGGIDYVRVD</sequence>
<dbReference type="SUPFAM" id="SSF51126">
    <property type="entry name" value="Pectin lyase-like"/>
    <property type="match status" value="1"/>
</dbReference>
<dbReference type="Gene3D" id="2.160.20.10">
    <property type="entry name" value="Single-stranded right-handed beta-helix, Pectin lyase-like"/>
    <property type="match status" value="1"/>
</dbReference>
<keyword evidence="3" id="KW-1185">Reference proteome</keyword>
<comment type="caution">
    <text evidence="2">The sequence shown here is derived from an EMBL/GenBank/DDBJ whole genome shotgun (WGS) entry which is preliminary data.</text>
</comment>
<dbReference type="InterPro" id="IPR011050">
    <property type="entry name" value="Pectin_lyase_fold/virulence"/>
</dbReference>